<gene>
    <name evidence="2" type="ORF">EYF80_059845</name>
</gene>
<dbReference type="EMBL" id="SRLO01004954">
    <property type="protein sequence ID" value="TNN30006.1"/>
    <property type="molecule type" value="Genomic_DNA"/>
</dbReference>
<proteinExistence type="predicted"/>
<accession>A0A4Z2EM87</accession>
<sequence>MRAEQHRDPKTDRVVTGREQRARPLEVIGRRSVVPRTELTSPRAGGLAQEGLDDQRQLRFDDEQGDSVYEGTHVFNTIMMSEPHLTLTSPTYRSLTSNVMQRDHDSGDDLPRLAESSQAELLVGPNTCRASQGVNRRSDPAAL</sequence>
<organism evidence="2 3">
    <name type="scientific">Liparis tanakae</name>
    <name type="common">Tanaka's snailfish</name>
    <dbReference type="NCBI Taxonomy" id="230148"/>
    <lineage>
        <taxon>Eukaryota</taxon>
        <taxon>Metazoa</taxon>
        <taxon>Chordata</taxon>
        <taxon>Craniata</taxon>
        <taxon>Vertebrata</taxon>
        <taxon>Euteleostomi</taxon>
        <taxon>Actinopterygii</taxon>
        <taxon>Neopterygii</taxon>
        <taxon>Teleostei</taxon>
        <taxon>Neoteleostei</taxon>
        <taxon>Acanthomorphata</taxon>
        <taxon>Eupercaria</taxon>
        <taxon>Perciformes</taxon>
        <taxon>Cottioidei</taxon>
        <taxon>Cottales</taxon>
        <taxon>Liparidae</taxon>
        <taxon>Liparis</taxon>
    </lineage>
</organism>
<feature type="region of interest" description="Disordered" evidence="1">
    <location>
        <begin position="121"/>
        <end position="143"/>
    </location>
</feature>
<evidence type="ECO:0000256" key="1">
    <source>
        <dbReference type="SAM" id="MobiDB-lite"/>
    </source>
</evidence>
<evidence type="ECO:0000313" key="2">
    <source>
        <dbReference type="EMBL" id="TNN30006.1"/>
    </source>
</evidence>
<evidence type="ECO:0000313" key="3">
    <source>
        <dbReference type="Proteomes" id="UP000314294"/>
    </source>
</evidence>
<dbReference type="Proteomes" id="UP000314294">
    <property type="component" value="Unassembled WGS sequence"/>
</dbReference>
<keyword evidence="3" id="KW-1185">Reference proteome</keyword>
<name>A0A4Z2EM87_9TELE</name>
<comment type="caution">
    <text evidence="2">The sequence shown here is derived from an EMBL/GenBank/DDBJ whole genome shotgun (WGS) entry which is preliminary data.</text>
</comment>
<protein>
    <submittedName>
        <fullName evidence="2">Uncharacterized protein</fullName>
    </submittedName>
</protein>
<reference evidence="2 3" key="1">
    <citation type="submission" date="2019-03" db="EMBL/GenBank/DDBJ databases">
        <title>First draft genome of Liparis tanakae, snailfish: a comprehensive survey of snailfish specific genes.</title>
        <authorList>
            <person name="Kim W."/>
            <person name="Song I."/>
            <person name="Jeong J.-H."/>
            <person name="Kim D."/>
            <person name="Kim S."/>
            <person name="Ryu S."/>
            <person name="Song J.Y."/>
            <person name="Lee S.K."/>
        </authorList>
    </citation>
    <scope>NUCLEOTIDE SEQUENCE [LARGE SCALE GENOMIC DNA]</scope>
    <source>
        <tissue evidence="2">Muscle</tissue>
    </source>
</reference>
<dbReference type="AlphaFoldDB" id="A0A4Z2EM87"/>
<feature type="region of interest" description="Disordered" evidence="1">
    <location>
        <begin position="1"/>
        <end position="22"/>
    </location>
</feature>